<name>A0A4U1L170_9SPHN</name>
<feature type="compositionally biased region" description="Low complexity" evidence="1">
    <location>
        <begin position="213"/>
        <end position="224"/>
    </location>
</feature>
<dbReference type="RefSeq" id="WP_136942510.1">
    <property type="nucleotide sequence ID" value="NZ_SWKR01000002.1"/>
</dbReference>
<accession>A0A4U1L170</accession>
<feature type="compositionally biased region" description="Low complexity" evidence="1">
    <location>
        <begin position="246"/>
        <end position="259"/>
    </location>
</feature>
<dbReference type="AlphaFoldDB" id="A0A4U1L170"/>
<feature type="region of interest" description="Disordered" evidence="1">
    <location>
        <begin position="204"/>
        <end position="259"/>
    </location>
</feature>
<keyword evidence="3" id="KW-1185">Reference proteome</keyword>
<evidence type="ECO:0008006" key="4">
    <source>
        <dbReference type="Google" id="ProtNLM"/>
    </source>
</evidence>
<dbReference type="EMBL" id="SWKR01000002">
    <property type="protein sequence ID" value="TKD50567.1"/>
    <property type="molecule type" value="Genomic_DNA"/>
</dbReference>
<evidence type="ECO:0000256" key="1">
    <source>
        <dbReference type="SAM" id="MobiDB-lite"/>
    </source>
</evidence>
<evidence type="ECO:0000313" key="3">
    <source>
        <dbReference type="Proteomes" id="UP000309138"/>
    </source>
</evidence>
<dbReference type="Proteomes" id="UP000309138">
    <property type="component" value="Unassembled WGS sequence"/>
</dbReference>
<dbReference type="OrthoDB" id="8404794at2"/>
<evidence type="ECO:0000313" key="2">
    <source>
        <dbReference type="EMBL" id="TKD50567.1"/>
    </source>
</evidence>
<proteinExistence type="predicted"/>
<sequence length="259" mass="27120">MLQDAASQSAPDQDVEAQRTELLENANALESVSGPVGHGGHRLSAQQRLWAQYFVLTGGNSYKAAVLADYASPSTSAHKCLVNASVMAEVRRLCVSNVQSFLPIAIRTLVDVCCDVTADARARVQAASALLDRGGLKPKSDGPAVQVNVQVNGASAQAAIAEVWERKRSREERREALDAQIGSAYESGRIRHVGKLSGIGDDMPDISGVTIDAEPAAPAPAAGTPRGGAERQGPVPGHVSIPPPSSEHSPSTPESLFDD</sequence>
<organism evidence="2 3">
    <name type="scientific">Sphingomonas baiyangensis</name>
    <dbReference type="NCBI Taxonomy" id="2572576"/>
    <lineage>
        <taxon>Bacteria</taxon>
        <taxon>Pseudomonadati</taxon>
        <taxon>Pseudomonadota</taxon>
        <taxon>Alphaproteobacteria</taxon>
        <taxon>Sphingomonadales</taxon>
        <taxon>Sphingomonadaceae</taxon>
        <taxon>Sphingomonas</taxon>
    </lineage>
</organism>
<gene>
    <name evidence="2" type="ORF">FBR43_07160</name>
</gene>
<reference evidence="2 3" key="1">
    <citation type="submission" date="2019-04" db="EMBL/GenBank/DDBJ databases">
        <authorList>
            <person name="Yang Y."/>
            <person name="Wei D."/>
        </authorList>
    </citation>
    <scope>NUCLEOTIDE SEQUENCE [LARGE SCALE GENOMIC DNA]</scope>
    <source>
        <strain evidence="2 3">L-1-4w-11</strain>
    </source>
</reference>
<comment type="caution">
    <text evidence="2">The sequence shown here is derived from an EMBL/GenBank/DDBJ whole genome shotgun (WGS) entry which is preliminary data.</text>
</comment>
<protein>
    <recommendedName>
        <fullName evidence="4">Terminase small subunit</fullName>
    </recommendedName>
</protein>